<evidence type="ECO:0000313" key="2">
    <source>
        <dbReference type="Proteomes" id="UP000821853"/>
    </source>
</evidence>
<dbReference type="Proteomes" id="UP000821853">
    <property type="component" value="Chromosome 2"/>
</dbReference>
<name>A0A9J6FY68_HAELO</name>
<dbReference type="AlphaFoldDB" id="A0A9J6FY68"/>
<reference evidence="1 2" key="1">
    <citation type="journal article" date="2020" name="Cell">
        <title>Large-Scale Comparative Analyses of Tick Genomes Elucidate Their Genetic Diversity and Vector Capacities.</title>
        <authorList>
            <consortium name="Tick Genome and Microbiome Consortium (TIGMIC)"/>
            <person name="Jia N."/>
            <person name="Wang J."/>
            <person name="Shi W."/>
            <person name="Du L."/>
            <person name="Sun Y."/>
            <person name="Zhan W."/>
            <person name="Jiang J.F."/>
            <person name="Wang Q."/>
            <person name="Zhang B."/>
            <person name="Ji P."/>
            <person name="Bell-Sakyi L."/>
            <person name="Cui X.M."/>
            <person name="Yuan T.T."/>
            <person name="Jiang B.G."/>
            <person name="Yang W.F."/>
            <person name="Lam T.T."/>
            <person name="Chang Q.C."/>
            <person name="Ding S.J."/>
            <person name="Wang X.J."/>
            <person name="Zhu J.G."/>
            <person name="Ruan X.D."/>
            <person name="Zhao L."/>
            <person name="Wei J.T."/>
            <person name="Ye R.Z."/>
            <person name="Que T.C."/>
            <person name="Du C.H."/>
            <person name="Zhou Y.H."/>
            <person name="Cheng J.X."/>
            <person name="Dai P.F."/>
            <person name="Guo W.B."/>
            <person name="Han X.H."/>
            <person name="Huang E.J."/>
            <person name="Li L.F."/>
            <person name="Wei W."/>
            <person name="Gao Y.C."/>
            <person name="Liu J.Z."/>
            <person name="Shao H.Z."/>
            <person name="Wang X."/>
            <person name="Wang C.C."/>
            <person name="Yang T.C."/>
            <person name="Huo Q.B."/>
            <person name="Li W."/>
            <person name="Chen H.Y."/>
            <person name="Chen S.E."/>
            <person name="Zhou L.G."/>
            <person name="Ni X.B."/>
            <person name="Tian J.H."/>
            <person name="Sheng Y."/>
            <person name="Liu T."/>
            <person name="Pan Y.S."/>
            <person name="Xia L.Y."/>
            <person name="Li J."/>
            <person name="Zhao F."/>
            <person name="Cao W.C."/>
        </authorList>
    </citation>
    <scope>NUCLEOTIDE SEQUENCE [LARGE SCALE GENOMIC DNA]</scope>
    <source>
        <strain evidence="1">HaeL-2018</strain>
    </source>
</reference>
<comment type="caution">
    <text evidence="1">The sequence shown here is derived from an EMBL/GenBank/DDBJ whole genome shotgun (WGS) entry which is preliminary data.</text>
</comment>
<evidence type="ECO:0000313" key="1">
    <source>
        <dbReference type="EMBL" id="KAH9368194.1"/>
    </source>
</evidence>
<keyword evidence="2" id="KW-1185">Reference proteome</keyword>
<dbReference type="VEuPathDB" id="VectorBase:HLOH_049902"/>
<accession>A0A9J6FY68</accession>
<sequence length="65" mass="7214">MPIPAKQEIRVVGVHFSHIAHNTPAVSRLIAAANQVARMIKRVTSKNHGLKETETTKLERVFVVS</sequence>
<proteinExistence type="predicted"/>
<organism evidence="1 2">
    <name type="scientific">Haemaphysalis longicornis</name>
    <name type="common">Bush tick</name>
    <dbReference type="NCBI Taxonomy" id="44386"/>
    <lineage>
        <taxon>Eukaryota</taxon>
        <taxon>Metazoa</taxon>
        <taxon>Ecdysozoa</taxon>
        <taxon>Arthropoda</taxon>
        <taxon>Chelicerata</taxon>
        <taxon>Arachnida</taxon>
        <taxon>Acari</taxon>
        <taxon>Parasitiformes</taxon>
        <taxon>Ixodida</taxon>
        <taxon>Ixodoidea</taxon>
        <taxon>Ixodidae</taxon>
        <taxon>Haemaphysalinae</taxon>
        <taxon>Haemaphysalis</taxon>
    </lineage>
</organism>
<gene>
    <name evidence="1" type="ORF">HPB48_010625</name>
</gene>
<dbReference type="EMBL" id="JABSTR010000004">
    <property type="protein sequence ID" value="KAH9368194.1"/>
    <property type="molecule type" value="Genomic_DNA"/>
</dbReference>
<protein>
    <submittedName>
        <fullName evidence="1">Uncharacterized protein</fullName>
    </submittedName>
</protein>